<evidence type="ECO:0000313" key="1">
    <source>
        <dbReference type="EMBL" id="PIS42291.1"/>
    </source>
</evidence>
<accession>A0A2H0YUY5</accession>
<sequence length="321" mass="35832">MIRNDFKKIRLERKGQTLLLSLLILASVSAAGIGFATLIINLIQGAENIDNSISAFYGAESGMEQGLYLVKSYRRDGRTLGETAGALRVLTKTNFSIPGLEVVTSKVGWTEENHTFFLAKNESEQIDLYSDWYFDPFYLWISWDNNPCESDDPNYPVPCSGGIEPCCIGSGSEWVEISWTGWDNRLNSYENVEKVLLSSHDLYYDEPYPGGSATCPSSDGVKQCAFIPLNVFPLPPGSTYFYYQVRVKALYDKIDDLEVRVADDGHVLSPLPSRLSLKTVGKFGRSQQALDASMPWHIPTSGLFDYVIFTEKELKKIPGSP</sequence>
<evidence type="ECO:0008006" key="3">
    <source>
        <dbReference type="Google" id="ProtNLM"/>
    </source>
</evidence>
<name>A0A2H0YUY5_9BACT</name>
<dbReference type="AlphaFoldDB" id="A0A2H0YUY5"/>
<evidence type="ECO:0000313" key="2">
    <source>
        <dbReference type="Proteomes" id="UP000231542"/>
    </source>
</evidence>
<comment type="caution">
    <text evidence="1">The sequence shown here is derived from an EMBL/GenBank/DDBJ whole genome shotgun (WGS) entry which is preliminary data.</text>
</comment>
<reference evidence="1 2" key="1">
    <citation type="submission" date="2017-09" db="EMBL/GenBank/DDBJ databases">
        <title>Depth-based differentiation of microbial function through sediment-hosted aquifers and enrichment of novel symbionts in the deep terrestrial subsurface.</title>
        <authorList>
            <person name="Probst A.J."/>
            <person name="Ladd B."/>
            <person name="Jarett J.K."/>
            <person name="Geller-Mcgrath D.E."/>
            <person name="Sieber C.M."/>
            <person name="Emerson J.B."/>
            <person name="Anantharaman K."/>
            <person name="Thomas B.C."/>
            <person name="Malmstrom R."/>
            <person name="Stieglmeier M."/>
            <person name="Klingl A."/>
            <person name="Woyke T."/>
            <person name="Ryan C.M."/>
            <person name="Banfield J.F."/>
        </authorList>
    </citation>
    <scope>NUCLEOTIDE SEQUENCE [LARGE SCALE GENOMIC DNA]</scope>
    <source>
        <strain evidence="1">CG08_land_8_20_14_0_20_40_16</strain>
    </source>
</reference>
<proteinExistence type="predicted"/>
<dbReference type="EMBL" id="PEXU01000049">
    <property type="protein sequence ID" value="PIS42291.1"/>
    <property type="molecule type" value="Genomic_DNA"/>
</dbReference>
<gene>
    <name evidence="1" type="ORF">COT24_04490</name>
</gene>
<organism evidence="1 2">
    <name type="scientific">Candidatus Kerfeldbacteria bacterium CG08_land_8_20_14_0_20_40_16</name>
    <dbReference type="NCBI Taxonomy" id="2014244"/>
    <lineage>
        <taxon>Bacteria</taxon>
        <taxon>Candidatus Kerfeldiibacteriota</taxon>
    </lineage>
</organism>
<protein>
    <recommendedName>
        <fullName evidence="3">Type 4 fimbrial biogenesis protein PilX N-terminal domain-containing protein</fullName>
    </recommendedName>
</protein>
<dbReference type="Proteomes" id="UP000231542">
    <property type="component" value="Unassembled WGS sequence"/>
</dbReference>